<protein>
    <submittedName>
        <fullName evidence="1">Uncharacterized protein</fullName>
    </submittedName>
</protein>
<dbReference type="EMBL" id="FNQK01000007">
    <property type="protein sequence ID" value="SEA12870.1"/>
    <property type="molecule type" value="Genomic_DNA"/>
</dbReference>
<gene>
    <name evidence="1" type="ORF">SAMN04487990_1079</name>
</gene>
<name>A0A1H3YMU8_BIZPA</name>
<sequence>MAQKRTHLEMVKHVNHTVKAVNLLHLTIVNQGTKEFTVNSRAVVRPGGFYNVPAILDLTMVEGKEYQIEMSGTTAEENNAYIAYSSLVDENTNC</sequence>
<dbReference type="Proteomes" id="UP000198846">
    <property type="component" value="Unassembled WGS sequence"/>
</dbReference>
<dbReference type="AlphaFoldDB" id="A0A1H3YMU8"/>
<keyword evidence="2" id="KW-1185">Reference proteome</keyword>
<evidence type="ECO:0000313" key="1">
    <source>
        <dbReference type="EMBL" id="SEA12870.1"/>
    </source>
</evidence>
<dbReference type="STRING" id="283786.SAMN04487990_1079"/>
<evidence type="ECO:0000313" key="2">
    <source>
        <dbReference type="Proteomes" id="UP000198846"/>
    </source>
</evidence>
<reference evidence="1 2" key="1">
    <citation type="submission" date="2016-10" db="EMBL/GenBank/DDBJ databases">
        <authorList>
            <person name="de Groot N.N."/>
        </authorList>
    </citation>
    <scope>NUCLEOTIDE SEQUENCE [LARGE SCALE GENOMIC DNA]</scope>
    <source>
        <strain evidence="1 2">DSM 23842</strain>
    </source>
</reference>
<dbReference type="RefSeq" id="WP_092133332.1">
    <property type="nucleotide sequence ID" value="NZ_FNQK01000007.1"/>
</dbReference>
<accession>A0A1H3YMU8</accession>
<proteinExistence type="predicted"/>
<organism evidence="1 2">
    <name type="scientific">Bizionia paragorgiae</name>
    <dbReference type="NCBI Taxonomy" id="283786"/>
    <lineage>
        <taxon>Bacteria</taxon>
        <taxon>Pseudomonadati</taxon>
        <taxon>Bacteroidota</taxon>
        <taxon>Flavobacteriia</taxon>
        <taxon>Flavobacteriales</taxon>
        <taxon>Flavobacteriaceae</taxon>
        <taxon>Bizionia</taxon>
    </lineage>
</organism>